<dbReference type="InterPro" id="IPR000089">
    <property type="entry name" value="Biotin_lipoyl"/>
</dbReference>
<dbReference type="InterPro" id="IPR050709">
    <property type="entry name" value="Biotin_Carboxyl_Carrier/Decarb"/>
</dbReference>
<dbReference type="AlphaFoldDB" id="D3RXD3"/>
<evidence type="ECO:0000256" key="2">
    <source>
        <dbReference type="ARBA" id="ARBA00023267"/>
    </source>
</evidence>
<dbReference type="KEGG" id="fpl:Ferp_0982"/>
<organism evidence="4 5">
    <name type="scientific">Ferroglobus placidus (strain DSM 10642 / AEDII12DO)</name>
    <dbReference type="NCBI Taxonomy" id="589924"/>
    <lineage>
        <taxon>Archaea</taxon>
        <taxon>Methanobacteriati</taxon>
        <taxon>Methanobacteriota</taxon>
        <taxon>Archaeoglobi</taxon>
        <taxon>Archaeoglobales</taxon>
        <taxon>Archaeoglobaceae</taxon>
        <taxon>Ferroglobus</taxon>
    </lineage>
</organism>
<dbReference type="FunFam" id="2.40.50.100:FF:000003">
    <property type="entry name" value="Acetyl-CoA carboxylase biotin carboxyl carrier protein"/>
    <property type="match status" value="1"/>
</dbReference>
<feature type="domain" description="Lipoyl-binding" evidence="3">
    <location>
        <begin position="64"/>
        <end position="140"/>
    </location>
</feature>
<accession>D3RXD3</accession>
<dbReference type="PANTHER" id="PTHR45266">
    <property type="entry name" value="OXALOACETATE DECARBOXYLASE ALPHA CHAIN"/>
    <property type="match status" value="1"/>
</dbReference>
<reference evidence="5" key="1">
    <citation type="submission" date="2010-02" db="EMBL/GenBank/DDBJ databases">
        <title>Complete sequence of Ferroglobus placidus DSM 10642.</title>
        <authorList>
            <consortium name="US DOE Joint Genome Institute"/>
            <person name="Lucas S."/>
            <person name="Copeland A."/>
            <person name="Lapidus A."/>
            <person name="Cheng J.-F."/>
            <person name="Bruce D."/>
            <person name="Goodwin L."/>
            <person name="Pitluck S."/>
            <person name="Saunders E."/>
            <person name="Brettin T."/>
            <person name="Detter J.C."/>
            <person name="Han C."/>
            <person name="Tapia R."/>
            <person name="Larimer F."/>
            <person name="Land M."/>
            <person name="Hauser L."/>
            <person name="Kyrpides N."/>
            <person name="Ivanova N."/>
            <person name="Holmes D."/>
            <person name="Lovley D."/>
            <person name="Kyrpides N."/>
            <person name="Anderson I.J."/>
            <person name="Woyke T."/>
        </authorList>
    </citation>
    <scope>NUCLEOTIDE SEQUENCE [LARGE SCALE GENOMIC DNA]</scope>
    <source>
        <strain evidence="5">DSM 10642 / AEDII12DO</strain>
    </source>
</reference>
<dbReference type="PANTHER" id="PTHR45266:SF3">
    <property type="entry name" value="OXALOACETATE DECARBOXYLASE ALPHA CHAIN"/>
    <property type="match status" value="1"/>
</dbReference>
<dbReference type="CDD" id="cd06850">
    <property type="entry name" value="biotinyl_domain"/>
    <property type="match status" value="1"/>
</dbReference>
<dbReference type="EMBL" id="CP001899">
    <property type="protein sequence ID" value="ADC65146.1"/>
    <property type="molecule type" value="Genomic_DNA"/>
</dbReference>
<dbReference type="PROSITE" id="PS00188">
    <property type="entry name" value="BIOTIN"/>
    <property type="match status" value="1"/>
</dbReference>
<dbReference type="PaxDb" id="589924-Ferp_0982"/>
<dbReference type="OrthoDB" id="31083at2157"/>
<dbReference type="STRING" id="589924.Ferp_0982"/>
<dbReference type="PROSITE" id="PS50968">
    <property type="entry name" value="BIOTINYL_LIPOYL"/>
    <property type="match status" value="1"/>
</dbReference>
<proteinExistence type="predicted"/>
<dbReference type="InterPro" id="IPR001882">
    <property type="entry name" value="Biotin_BS"/>
</dbReference>
<dbReference type="RefSeq" id="WP_012965489.1">
    <property type="nucleotide sequence ID" value="NC_013849.1"/>
</dbReference>
<keyword evidence="5" id="KW-1185">Reference proteome</keyword>
<protein>
    <submittedName>
        <fullName evidence="4">Biotin/lipoyl attachment domain-containing protein</fullName>
    </submittedName>
</protein>
<reference evidence="4 5" key="2">
    <citation type="journal article" date="2011" name="Stand. Genomic Sci.">
        <title>Complete genome sequence of Ferroglobus placidus AEDII12DO.</title>
        <authorList>
            <person name="Anderson I."/>
            <person name="Risso C."/>
            <person name="Holmes D."/>
            <person name="Lucas S."/>
            <person name="Copeland A."/>
            <person name="Lapidus A."/>
            <person name="Cheng J.F."/>
            <person name="Bruce D."/>
            <person name="Goodwin L."/>
            <person name="Pitluck S."/>
            <person name="Saunders E."/>
            <person name="Brettin T."/>
            <person name="Detter J.C."/>
            <person name="Han C."/>
            <person name="Tapia R."/>
            <person name="Larimer F."/>
            <person name="Land M."/>
            <person name="Hauser L."/>
            <person name="Woyke T."/>
            <person name="Lovley D."/>
            <person name="Kyrpides N."/>
            <person name="Ivanova N."/>
        </authorList>
    </citation>
    <scope>NUCLEOTIDE SEQUENCE [LARGE SCALE GENOMIC DNA]</scope>
    <source>
        <strain evidence="5">DSM 10642 / AEDII12DO</strain>
    </source>
</reference>
<dbReference type="Gene3D" id="2.40.50.100">
    <property type="match status" value="1"/>
</dbReference>
<dbReference type="Pfam" id="PF00364">
    <property type="entry name" value="Biotin_lipoyl"/>
    <property type="match status" value="1"/>
</dbReference>
<sequence length="140" mass="15425">MGVYKVKVDGRELVANVERISANKFKVEVAGKVVEVELESKKFELPEVKHVLIHESIHETKREIGKIQSSGSEVTATIPGTVVKLLVSEGEKVKVGDPLLILEAMKMENEIVSPKDGVVKEIRVKEGERVETGQVLVVID</sequence>
<dbReference type="SUPFAM" id="SSF51230">
    <property type="entry name" value="Single hybrid motif"/>
    <property type="match status" value="1"/>
</dbReference>
<dbReference type="InterPro" id="IPR011053">
    <property type="entry name" value="Single_hybrid_motif"/>
</dbReference>
<dbReference type="GeneID" id="8778490"/>
<comment type="cofactor">
    <cofactor evidence="1">
        <name>Co(2+)</name>
        <dbReference type="ChEBI" id="CHEBI:48828"/>
    </cofactor>
</comment>
<evidence type="ECO:0000256" key="1">
    <source>
        <dbReference type="ARBA" id="ARBA00001941"/>
    </source>
</evidence>
<keyword evidence="2" id="KW-0092">Biotin</keyword>
<dbReference type="eggNOG" id="arCOG02699">
    <property type="taxonomic scope" value="Archaea"/>
</dbReference>
<dbReference type="Proteomes" id="UP000002613">
    <property type="component" value="Chromosome"/>
</dbReference>
<evidence type="ECO:0000313" key="5">
    <source>
        <dbReference type="Proteomes" id="UP000002613"/>
    </source>
</evidence>
<evidence type="ECO:0000259" key="3">
    <source>
        <dbReference type="PROSITE" id="PS50968"/>
    </source>
</evidence>
<name>D3RXD3_FERPA</name>
<dbReference type="HOGENOM" id="CLU_016733_5_4_2"/>
<evidence type="ECO:0000313" key="4">
    <source>
        <dbReference type="EMBL" id="ADC65146.1"/>
    </source>
</evidence>
<gene>
    <name evidence="4" type="ordered locus">Ferp_0982</name>
</gene>